<sequence>MMDRSTSHKDAHYTVRMKEWRLDLSFPSYLELMKTIAFILLFTIKASKHQRSALDIQLLEILCRERRHYFQSSYLIGNVEANGNIFRRLASGGAVHLQGEIIMVKNHK</sequence>
<comment type="caution">
    <text evidence="1">The sequence shown here is derived from an EMBL/GenBank/DDBJ whole genome shotgun (WGS) entry which is preliminary data.</text>
</comment>
<dbReference type="AlphaFoldDB" id="A0A4C1SMC6"/>
<keyword evidence="2" id="KW-1185">Reference proteome</keyword>
<reference evidence="1 2" key="1">
    <citation type="journal article" date="2019" name="Commun. Biol.">
        <title>The bagworm genome reveals a unique fibroin gene that provides high tensile strength.</title>
        <authorList>
            <person name="Kono N."/>
            <person name="Nakamura H."/>
            <person name="Ohtoshi R."/>
            <person name="Tomita M."/>
            <person name="Numata K."/>
            <person name="Arakawa K."/>
        </authorList>
    </citation>
    <scope>NUCLEOTIDE SEQUENCE [LARGE SCALE GENOMIC DNA]</scope>
</reference>
<proteinExistence type="predicted"/>
<protein>
    <submittedName>
        <fullName evidence="1">Uncharacterized protein</fullName>
    </submittedName>
</protein>
<organism evidence="1 2">
    <name type="scientific">Eumeta variegata</name>
    <name type="common">Bagworm moth</name>
    <name type="synonym">Eumeta japonica</name>
    <dbReference type="NCBI Taxonomy" id="151549"/>
    <lineage>
        <taxon>Eukaryota</taxon>
        <taxon>Metazoa</taxon>
        <taxon>Ecdysozoa</taxon>
        <taxon>Arthropoda</taxon>
        <taxon>Hexapoda</taxon>
        <taxon>Insecta</taxon>
        <taxon>Pterygota</taxon>
        <taxon>Neoptera</taxon>
        <taxon>Endopterygota</taxon>
        <taxon>Lepidoptera</taxon>
        <taxon>Glossata</taxon>
        <taxon>Ditrysia</taxon>
        <taxon>Tineoidea</taxon>
        <taxon>Psychidae</taxon>
        <taxon>Oiketicinae</taxon>
        <taxon>Eumeta</taxon>
    </lineage>
</organism>
<name>A0A4C1SMC6_EUMVA</name>
<accession>A0A4C1SMC6</accession>
<dbReference type="EMBL" id="BGZK01000009">
    <property type="protein sequence ID" value="GBP03292.1"/>
    <property type="molecule type" value="Genomic_DNA"/>
</dbReference>
<evidence type="ECO:0000313" key="2">
    <source>
        <dbReference type="Proteomes" id="UP000299102"/>
    </source>
</evidence>
<gene>
    <name evidence="1" type="ORF">EVAR_2697_1</name>
</gene>
<evidence type="ECO:0000313" key="1">
    <source>
        <dbReference type="EMBL" id="GBP03292.1"/>
    </source>
</evidence>
<dbReference type="Proteomes" id="UP000299102">
    <property type="component" value="Unassembled WGS sequence"/>
</dbReference>